<organism evidence="1 2">
    <name type="scientific">Nocardioides bruguierae</name>
    <dbReference type="NCBI Taxonomy" id="2945102"/>
    <lineage>
        <taxon>Bacteria</taxon>
        <taxon>Bacillati</taxon>
        <taxon>Actinomycetota</taxon>
        <taxon>Actinomycetes</taxon>
        <taxon>Propionibacteriales</taxon>
        <taxon>Nocardioidaceae</taxon>
        <taxon>Nocardioides</taxon>
    </lineage>
</organism>
<sequence>MTATAETRPLLTTDDARLDRLADQRENLRLRHSQRLAELLEQREDLRGVNALADFVSASVRWSA</sequence>
<name>A0A9X2IEC0_9ACTN</name>
<dbReference type="RefSeq" id="WP_250053858.1">
    <property type="nucleotide sequence ID" value="NZ_JAMJPH010000015.1"/>
</dbReference>
<reference evidence="1" key="1">
    <citation type="submission" date="2022-05" db="EMBL/GenBank/DDBJ databases">
        <authorList>
            <person name="Tuo L."/>
        </authorList>
    </citation>
    <scope>NUCLEOTIDE SEQUENCE</scope>
    <source>
        <strain evidence="1">BSK12Z-4</strain>
    </source>
</reference>
<accession>A0A9X2IEC0</accession>
<dbReference type="Proteomes" id="UP001139485">
    <property type="component" value="Unassembled WGS sequence"/>
</dbReference>
<dbReference type="EMBL" id="JAMOIL010000011">
    <property type="protein sequence ID" value="MCM0620676.1"/>
    <property type="molecule type" value="Genomic_DNA"/>
</dbReference>
<evidence type="ECO:0000313" key="1">
    <source>
        <dbReference type="EMBL" id="MCM0620676.1"/>
    </source>
</evidence>
<gene>
    <name evidence="1" type="ORF">M8330_10265</name>
</gene>
<keyword evidence="2" id="KW-1185">Reference proteome</keyword>
<proteinExistence type="predicted"/>
<evidence type="ECO:0000313" key="2">
    <source>
        <dbReference type="Proteomes" id="UP001139485"/>
    </source>
</evidence>
<comment type="caution">
    <text evidence="1">The sequence shown here is derived from an EMBL/GenBank/DDBJ whole genome shotgun (WGS) entry which is preliminary data.</text>
</comment>
<dbReference type="AlphaFoldDB" id="A0A9X2IEC0"/>
<protein>
    <submittedName>
        <fullName evidence="1">Uncharacterized protein</fullName>
    </submittedName>
</protein>